<evidence type="ECO:0000313" key="3">
    <source>
        <dbReference type="Proteomes" id="UP001285441"/>
    </source>
</evidence>
<dbReference type="Proteomes" id="UP001285441">
    <property type="component" value="Unassembled WGS sequence"/>
</dbReference>
<sequence>MARTKQKARRTHKPLTTWTRFQMPREQEWPVWSVDHADVHVGPLADVEGWRKVSLGRMVDNPERAAYIIDWVALDDLKNFQSSPACAEFLKNLPADDDDDNVGADDDSTGFQSAGSTALGHLTLDDHSTATTSSSSPSRFLTLKHVTEAATPMVPDDGRVMLTTLLVPQAVAVNNVLGMWRDTFERAFAGFVPRGSEFMAARDSWWFKSSAMWFSLLSEDDWVQRTFGGKKLQQEPEQMQEQMQTEGAEEQGDGVEEGQGQDGGRTLFCHFFLWRPAFGGTPEHEEASAADPQAKESWRQVIARVMPPATAWEQERWDIRRVPRFESPEPELDPEKLQYE</sequence>
<evidence type="ECO:0000313" key="2">
    <source>
        <dbReference type="EMBL" id="KAK3393389.1"/>
    </source>
</evidence>
<accession>A0AAE0P4V9</accession>
<keyword evidence="3" id="KW-1185">Reference proteome</keyword>
<dbReference type="AlphaFoldDB" id="A0AAE0P4V9"/>
<feature type="compositionally biased region" description="Acidic residues" evidence="1">
    <location>
        <begin position="247"/>
        <end position="256"/>
    </location>
</feature>
<protein>
    <submittedName>
        <fullName evidence="2">Uncharacterized protein</fullName>
    </submittedName>
</protein>
<reference evidence="2" key="2">
    <citation type="submission" date="2023-06" db="EMBL/GenBank/DDBJ databases">
        <authorList>
            <consortium name="Lawrence Berkeley National Laboratory"/>
            <person name="Haridas S."/>
            <person name="Hensen N."/>
            <person name="Bonometti L."/>
            <person name="Westerberg I."/>
            <person name="Brannstrom I.O."/>
            <person name="Guillou S."/>
            <person name="Cros-Aarteil S."/>
            <person name="Calhoun S."/>
            <person name="Kuo A."/>
            <person name="Mondo S."/>
            <person name="Pangilinan J."/>
            <person name="Riley R."/>
            <person name="LaButti K."/>
            <person name="Andreopoulos B."/>
            <person name="Lipzen A."/>
            <person name="Chen C."/>
            <person name="Yanf M."/>
            <person name="Daum C."/>
            <person name="Ng V."/>
            <person name="Clum A."/>
            <person name="Steindorff A."/>
            <person name="Ohm R."/>
            <person name="Martin F."/>
            <person name="Silar P."/>
            <person name="Natvig D."/>
            <person name="Lalanne C."/>
            <person name="Gautier V."/>
            <person name="Ament-velasquez S.L."/>
            <person name="Kruys A."/>
            <person name="Hutchinson M.I."/>
            <person name="Powell A.J."/>
            <person name="Barry K."/>
            <person name="Miller A.N."/>
            <person name="Grigoriev I.V."/>
            <person name="Debuchy R."/>
            <person name="Gladieux P."/>
            <person name="Thoren M.H."/>
            <person name="Johannesson H."/>
        </authorList>
    </citation>
    <scope>NUCLEOTIDE SEQUENCE</scope>
    <source>
        <strain evidence="2">CBS 232.78</strain>
    </source>
</reference>
<proteinExistence type="predicted"/>
<evidence type="ECO:0000256" key="1">
    <source>
        <dbReference type="SAM" id="MobiDB-lite"/>
    </source>
</evidence>
<comment type="caution">
    <text evidence="2">The sequence shown here is derived from an EMBL/GenBank/DDBJ whole genome shotgun (WGS) entry which is preliminary data.</text>
</comment>
<gene>
    <name evidence="2" type="ORF">B0H63DRAFT_406578</name>
</gene>
<reference evidence="2" key="1">
    <citation type="journal article" date="2023" name="Mol. Phylogenet. Evol.">
        <title>Genome-scale phylogeny and comparative genomics of the fungal order Sordariales.</title>
        <authorList>
            <person name="Hensen N."/>
            <person name="Bonometti L."/>
            <person name="Westerberg I."/>
            <person name="Brannstrom I.O."/>
            <person name="Guillou S."/>
            <person name="Cros-Aarteil S."/>
            <person name="Calhoun S."/>
            <person name="Haridas S."/>
            <person name="Kuo A."/>
            <person name="Mondo S."/>
            <person name="Pangilinan J."/>
            <person name="Riley R."/>
            <person name="LaButti K."/>
            <person name="Andreopoulos B."/>
            <person name="Lipzen A."/>
            <person name="Chen C."/>
            <person name="Yan M."/>
            <person name="Daum C."/>
            <person name="Ng V."/>
            <person name="Clum A."/>
            <person name="Steindorff A."/>
            <person name="Ohm R.A."/>
            <person name="Martin F."/>
            <person name="Silar P."/>
            <person name="Natvig D.O."/>
            <person name="Lalanne C."/>
            <person name="Gautier V."/>
            <person name="Ament-Velasquez S.L."/>
            <person name="Kruys A."/>
            <person name="Hutchinson M.I."/>
            <person name="Powell A.J."/>
            <person name="Barry K."/>
            <person name="Miller A.N."/>
            <person name="Grigoriev I.V."/>
            <person name="Debuchy R."/>
            <person name="Gladieux P."/>
            <person name="Hiltunen Thoren M."/>
            <person name="Johannesson H."/>
        </authorList>
    </citation>
    <scope>NUCLEOTIDE SEQUENCE</scope>
    <source>
        <strain evidence="2">CBS 232.78</strain>
    </source>
</reference>
<organism evidence="2 3">
    <name type="scientific">Podospora didyma</name>
    <dbReference type="NCBI Taxonomy" id="330526"/>
    <lineage>
        <taxon>Eukaryota</taxon>
        <taxon>Fungi</taxon>
        <taxon>Dikarya</taxon>
        <taxon>Ascomycota</taxon>
        <taxon>Pezizomycotina</taxon>
        <taxon>Sordariomycetes</taxon>
        <taxon>Sordariomycetidae</taxon>
        <taxon>Sordariales</taxon>
        <taxon>Podosporaceae</taxon>
        <taxon>Podospora</taxon>
    </lineage>
</organism>
<dbReference type="EMBL" id="JAULSW010000001">
    <property type="protein sequence ID" value="KAK3393389.1"/>
    <property type="molecule type" value="Genomic_DNA"/>
</dbReference>
<feature type="compositionally biased region" description="Low complexity" evidence="1">
    <location>
        <begin position="235"/>
        <end position="246"/>
    </location>
</feature>
<feature type="region of interest" description="Disordered" evidence="1">
    <location>
        <begin position="232"/>
        <end position="260"/>
    </location>
</feature>
<name>A0AAE0P4V9_9PEZI</name>